<dbReference type="PANTHER" id="PTHR47372:SF5">
    <property type="entry name" value="LATE EMBRYOGENESIS ABUNDANT PROTEIN (LEA) FAMILY PROTEIN"/>
    <property type="match status" value="1"/>
</dbReference>
<sequence>MKVRFVVVVLLVIWAVVGINGKENPLLHEEGAAAAGKESSSESWAEWAKEKIAEGLGFNHAAKHTSTSDAAKNTKDKITQATTEYGSDVKKGAAEKAGEARDKASEAADEVKRKASQKTEEAYERMGQAKEMAAEKARQGKEAAREEAREKEEKAEEKLKWAKEKAKEGYEAAKEKVGEGYESARDTIASNLEAAKEKSRDIKEDMTTTTTMGGRDEEL</sequence>
<feature type="chain" id="PRO_5026911219" evidence="2">
    <location>
        <begin position="22"/>
        <end position="219"/>
    </location>
</feature>
<protein>
    <submittedName>
        <fullName evidence="4">Late embryogenesis abundant protein D-29 isoform X2</fullName>
    </submittedName>
</protein>
<name>A0A6I9UMY0_SESIN</name>
<evidence type="ECO:0000313" key="4">
    <source>
        <dbReference type="RefSeq" id="XP_011100671.1"/>
    </source>
</evidence>
<evidence type="ECO:0000313" key="3">
    <source>
        <dbReference type="Proteomes" id="UP000504604"/>
    </source>
</evidence>
<dbReference type="GeneID" id="105178832"/>
<keyword evidence="2" id="KW-0732">Signal</keyword>
<feature type="compositionally biased region" description="Basic and acidic residues" evidence="1">
    <location>
        <begin position="87"/>
        <end position="185"/>
    </location>
</feature>
<dbReference type="PANTHER" id="PTHR47372">
    <property type="entry name" value="DAUER UP-REGULATED-RELATED"/>
    <property type="match status" value="1"/>
</dbReference>
<dbReference type="SUPFAM" id="SSF58113">
    <property type="entry name" value="Apolipoprotein A-I"/>
    <property type="match status" value="1"/>
</dbReference>
<evidence type="ECO:0000256" key="2">
    <source>
        <dbReference type="SAM" id="SignalP"/>
    </source>
</evidence>
<feature type="compositionally biased region" description="Basic and acidic residues" evidence="1">
    <location>
        <begin position="194"/>
        <end position="206"/>
    </location>
</feature>
<feature type="region of interest" description="Disordered" evidence="1">
    <location>
        <begin position="63"/>
        <end position="219"/>
    </location>
</feature>
<organism evidence="3 4">
    <name type="scientific">Sesamum indicum</name>
    <name type="common">Oriental sesame</name>
    <name type="synonym">Sesamum orientale</name>
    <dbReference type="NCBI Taxonomy" id="4182"/>
    <lineage>
        <taxon>Eukaryota</taxon>
        <taxon>Viridiplantae</taxon>
        <taxon>Streptophyta</taxon>
        <taxon>Embryophyta</taxon>
        <taxon>Tracheophyta</taxon>
        <taxon>Spermatophyta</taxon>
        <taxon>Magnoliopsida</taxon>
        <taxon>eudicotyledons</taxon>
        <taxon>Gunneridae</taxon>
        <taxon>Pentapetalae</taxon>
        <taxon>asterids</taxon>
        <taxon>lamiids</taxon>
        <taxon>Lamiales</taxon>
        <taxon>Pedaliaceae</taxon>
        <taxon>Sesamum</taxon>
    </lineage>
</organism>
<dbReference type="Proteomes" id="UP000504604">
    <property type="component" value="Unplaced"/>
</dbReference>
<accession>A0A6I9UMY0</accession>
<gene>
    <name evidence="4" type="primary">LOC105178832</name>
</gene>
<dbReference type="Gene3D" id="1.20.5.1230">
    <property type="entry name" value="Apolipoprotein A-I"/>
    <property type="match status" value="1"/>
</dbReference>
<evidence type="ECO:0000256" key="1">
    <source>
        <dbReference type="SAM" id="MobiDB-lite"/>
    </source>
</evidence>
<proteinExistence type="predicted"/>
<dbReference type="OrthoDB" id="20872at2759"/>
<dbReference type="AlphaFoldDB" id="A0A6I9UMY0"/>
<keyword evidence="3" id="KW-1185">Reference proteome</keyword>
<feature type="signal peptide" evidence="2">
    <location>
        <begin position="1"/>
        <end position="21"/>
    </location>
</feature>
<dbReference type="RefSeq" id="XP_011100671.1">
    <property type="nucleotide sequence ID" value="XM_011102369.2"/>
</dbReference>
<reference evidence="4" key="1">
    <citation type="submission" date="2025-08" db="UniProtKB">
        <authorList>
            <consortium name="RefSeq"/>
        </authorList>
    </citation>
    <scope>IDENTIFICATION</scope>
</reference>